<accession>A0A5R9KU76</accession>
<evidence type="ECO:0000313" key="2">
    <source>
        <dbReference type="EMBL" id="TLU99616.1"/>
    </source>
</evidence>
<dbReference type="Proteomes" id="UP000306402">
    <property type="component" value="Unassembled WGS sequence"/>
</dbReference>
<evidence type="ECO:0000313" key="3">
    <source>
        <dbReference type="Proteomes" id="UP000306402"/>
    </source>
</evidence>
<organism evidence="2 3">
    <name type="scientific">Dyadobacter luticola</name>
    <dbReference type="NCBI Taxonomy" id="1979387"/>
    <lineage>
        <taxon>Bacteria</taxon>
        <taxon>Pseudomonadati</taxon>
        <taxon>Bacteroidota</taxon>
        <taxon>Cytophagia</taxon>
        <taxon>Cytophagales</taxon>
        <taxon>Spirosomataceae</taxon>
        <taxon>Dyadobacter</taxon>
    </lineage>
</organism>
<dbReference type="OrthoDB" id="9808176at2"/>
<dbReference type="InterPro" id="IPR007842">
    <property type="entry name" value="HEPN_dom"/>
</dbReference>
<feature type="domain" description="HEPN" evidence="1">
    <location>
        <begin position="16"/>
        <end position="122"/>
    </location>
</feature>
<keyword evidence="3" id="KW-1185">Reference proteome</keyword>
<dbReference type="PROSITE" id="PS50910">
    <property type="entry name" value="HEPN"/>
    <property type="match status" value="1"/>
</dbReference>
<reference evidence="2 3" key="1">
    <citation type="submission" date="2019-05" db="EMBL/GenBank/DDBJ databases">
        <authorList>
            <person name="Qu J.-H."/>
        </authorList>
    </citation>
    <scope>NUCLEOTIDE SEQUENCE [LARGE SCALE GENOMIC DNA]</scope>
    <source>
        <strain evidence="2 3">T17</strain>
    </source>
</reference>
<proteinExistence type="predicted"/>
<dbReference type="EMBL" id="VCEJ01000005">
    <property type="protein sequence ID" value="TLU99616.1"/>
    <property type="molecule type" value="Genomic_DNA"/>
</dbReference>
<gene>
    <name evidence="2" type="ORF">FEN17_21800</name>
</gene>
<sequence length="122" mass="14288">MADAGFDKNNVINYWINSSDEDFETMLAMFESKRYSWSLFIGHLVIEKLLKALYVNVNEGFPPFTHNLLRLAEKADIDLDDDQKKFLVSVTAFNINGRYDDYKNSFQKTCTPDFTIKWIEEI</sequence>
<dbReference type="RefSeq" id="WP_138367901.1">
    <property type="nucleotide sequence ID" value="NZ_VCEJ01000005.1"/>
</dbReference>
<dbReference type="SUPFAM" id="SSF81593">
    <property type="entry name" value="Nucleotidyltransferase substrate binding subunit/domain"/>
    <property type="match status" value="1"/>
</dbReference>
<dbReference type="SMART" id="SM00748">
    <property type="entry name" value="HEPN"/>
    <property type="match status" value="1"/>
</dbReference>
<protein>
    <submittedName>
        <fullName evidence="2">HEPN domain-containing protein</fullName>
    </submittedName>
</protein>
<dbReference type="AlphaFoldDB" id="A0A5R9KU76"/>
<comment type="caution">
    <text evidence="2">The sequence shown here is derived from an EMBL/GenBank/DDBJ whole genome shotgun (WGS) entry which is preliminary data.</text>
</comment>
<name>A0A5R9KU76_9BACT</name>
<dbReference type="Pfam" id="PF05168">
    <property type="entry name" value="HEPN"/>
    <property type="match status" value="1"/>
</dbReference>
<dbReference type="Gene3D" id="1.20.120.330">
    <property type="entry name" value="Nucleotidyltransferases domain 2"/>
    <property type="match status" value="1"/>
</dbReference>
<evidence type="ECO:0000259" key="1">
    <source>
        <dbReference type="PROSITE" id="PS50910"/>
    </source>
</evidence>